<protein>
    <submittedName>
        <fullName evidence="3">Tripartite-type tricarboxylate transporter receptor subunit TctC</fullName>
    </submittedName>
</protein>
<dbReference type="InterPro" id="IPR042100">
    <property type="entry name" value="Bug_dom1"/>
</dbReference>
<evidence type="ECO:0000256" key="1">
    <source>
        <dbReference type="ARBA" id="ARBA00006987"/>
    </source>
</evidence>
<dbReference type="CDD" id="cd13578">
    <property type="entry name" value="PBP2_Bug27"/>
    <property type="match status" value="1"/>
</dbReference>
<feature type="signal peptide" evidence="2">
    <location>
        <begin position="1"/>
        <end position="21"/>
    </location>
</feature>
<gene>
    <name evidence="3" type="ORF">ABIE13_000024</name>
</gene>
<dbReference type="Pfam" id="PF03401">
    <property type="entry name" value="TctC"/>
    <property type="match status" value="1"/>
</dbReference>
<dbReference type="EMBL" id="JBEPSH010000001">
    <property type="protein sequence ID" value="MET4574927.1"/>
    <property type="molecule type" value="Genomic_DNA"/>
</dbReference>
<proteinExistence type="inferred from homology"/>
<dbReference type="SUPFAM" id="SSF53850">
    <property type="entry name" value="Periplasmic binding protein-like II"/>
    <property type="match status" value="1"/>
</dbReference>
<reference evidence="3 4" key="1">
    <citation type="submission" date="2024-06" db="EMBL/GenBank/DDBJ databases">
        <title>Sorghum-associated microbial communities from plants grown in Nebraska, USA.</title>
        <authorList>
            <person name="Schachtman D."/>
        </authorList>
    </citation>
    <scope>NUCLEOTIDE SEQUENCE [LARGE SCALE GENOMIC DNA]</scope>
    <source>
        <strain evidence="3 4">2709</strain>
    </source>
</reference>
<organism evidence="3 4">
    <name type="scientific">Ottowia thiooxydans</name>
    <dbReference type="NCBI Taxonomy" id="219182"/>
    <lineage>
        <taxon>Bacteria</taxon>
        <taxon>Pseudomonadati</taxon>
        <taxon>Pseudomonadota</taxon>
        <taxon>Betaproteobacteria</taxon>
        <taxon>Burkholderiales</taxon>
        <taxon>Comamonadaceae</taxon>
        <taxon>Ottowia</taxon>
    </lineage>
</organism>
<dbReference type="PIRSF" id="PIRSF017082">
    <property type="entry name" value="YflP"/>
    <property type="match status" value="1"/>
</dbReference>
<dbReference type="RefSeq" id="WP_354440096.1">
    <property type="nucleotide sequence ID" value="NZ_JBEPSH010000001.1"/>
</dbReference>
<accession>A0ABV2Q1W4</accession>
<dbReference type="PANTHER" id="PTHR42928:SF5">
    <property type="entry name" value="BLR1237 PROTEIN"/>
    <property type="match status" value="1"/>
</dbReference>
<evidence type="ECO:0000313" key="3">
    <source>
        <dbReference type="EMBL" id="MET4574927.1"/>
    </source>
</evidence>
<keyword evidence="4" id="KW-1185">Reference proteome</keyword>
<sequence length="321" mass="34013">MMKSKIFLGALLGVSVLPAWASDYPSKPIRLVVPYAPGGSTDNMSRSLAKLLAEQLKQAVIVDNKPGAGTMLGTNEVARSSPDGHTLVVATNALTINPSLIPGFPARPLDVLAPVALFASAPNVLVVSQSLGVSTVADLIKMAQSQPGKLNYATSGIGTSIHLGMEVFKQRTQTDIQPIHYKGAAPARNDLVAGITQIMQGNVANSLPFIQDGKFVPLGVTSLTRSPLLPKVPTLDEAGVKGFDVVTWYGILAPKKTPQPIIDQLNKAINAVIRDKELAEKLAVMDGAVPEGGSPQQFGTRISKDLVFWREVIKKGNITPE</sequence>
<comment type="caution">
    <text evidence="3">The sequence shown here is derived from an EMBL/GenBank/DDBJ whole genome shotgun (WGS) entry which is preliminary data.</text>
</comment>
<name>A0ABV2Q1W4_9BURK</name>
<comment type="similarity">
    <text evidence="1">Belongs to the UPF0065 (bug) family.</text>
</comment>
<evidence type="ECO:0000256" key="2">
    <source>
        <dbReference type="SAM" id="SignalP"/>
    </source>
</evidence>
<keyword evidence="3" id="KW-0675">Receptor</keyword>
<dbReference type="PANTHER" id="PTHR42928">
    <property type="entry name" value="TRICARBOXYLATE-BINDING PROTEIN"/>
    <property type="match status" value="1"/>
</dbReference>
<dbReference type="Proteomes" id="UP001549320">
    <property type="component" value="Unassembled WGS sequence"/>
</dbReference>
<feature type="chain" id="PRO_5045375090" evidence="2">
    <location>
        <begin position="22"/>
        <end position="321"/>
    </location>
</feature>
<dbReference type="Gene3D" id="3.40.190.150">
    <property type="entry name" value="Bordetella uptake gene, domain 1"/>
    <property type="match status" value="1"/>
</dbReference>
<dbReference type="Gene3D" id="3.40.190.10">
    <property type="entry name" value="Periplasmic binding protein-like II"/>
    <property type="match status" value="1"/>
</dbReference>
<dbReference type="InterPro" id="IPR005064">
    <property type="entry name" value="BUG"/>
</dbReference>
<evidence type="ECO:0000313" key="4">
    <source>
        <dbReference type="Proteomes" id="UP001549320"/>
    </source>
</evidence>
<keyword evidence="2" id="KW-0732">Signal</keyword>